<gene>
    <name evidence="2" type="ORF">POLS_LOCUS679</name>
</gene>
<proteinExistence type="predicted"/>
<feature type="transmembrane region" description="Helical" evidence="1">
    <location>
        <begin position="12"/>
        <end position="32"/>
    </location>
</feature>
<accession>A0A9W4HBL4</accession>
<keyword evidence="3" id="KW-1185">Reference proteome</keyword>
<dbReference type="Proteomes" id="UP001153618">
    <property type="component" value="Unassembled WGS sequence"/>
</dbReference>
<dbReference type="AlphaFoldDB" id="A0A9W4HBL4"/>
<comment type="caution">
    <text evidence="2">The sequence shown here is derived from an EMBL/GenBank/DDBJ whole genome shotgun (WGS) entry which is preliminary data.</text>
</comment>
<sequence length="331" mass="38050">MYLPNTTWTWSFAIVTLIQTIVTLGLESYIFANFQIQELPNDSPASKTIPTFLALYGFGFLYELVLVYDALRMKNTIQVIGLCICNIGLLIYGAVQVKQIREAVTTLYYMNKIKLYVWDQSEPFLIIIPCIVGLGTLLMTFVAWKLYDEFAWTIYKHISADLQMKRRYLTYQIYIALLKFDFFFFLGFTVQFLVLVSAGGTAEFALTVTAIPVTIIILLCGAWFVRRETTAGMIAIILLFFAAMAYFCFKLYRMYDPETMPLYLPALNPMTFFAVITLVLITVTIINACLCVHNFHRGLKPHINKKRNKDEEKNTELNSNLTQVPSRMMID</sequence>
<evidence type="ECO:0000256" key="1">
    <source>
        <dbReference type="SAM" id="Phobius"/>
    </source>
</evidence>
<evidence type="ECO:0000313" key="3">
    <source>
        <dbReference type="Proteomes" id="UP001153618"/>
    </source>
</evidence>
<feature type="transmembrane region" description="Helical" evidence="1">
    <location>
        <begin position="204"/>
        <end position="225"/>
    </location>
</feature>
<dbReference type="PANTHER" id="PTHR34391:SF1">
    <property type="entry name" value="UPF0658 GOLGI APPARATUS MEMBRANE PROTEIN C1952.10C-RELATED"/>
    <property type="match status" value="1"/>
</dbReference>
<organism evidence="2 3">
    <name type="scientific">Penicillium olsonii</name>
    <dbReference type="NCBI Taxonomy" id="99116"/>
    <lineage>
        <taxon>Eukaryota</taxon>
        <taxon>Fungi</taxon>
        <taxon>Dikarya</taxon>
        <taxon>Ascomycota</taxon>
        <taxon>Pezizomycotina</taxon>
        <taxon>Eurotiomycetes</taxon>
        <taxon>Eurotiomycetidae</taxon>
        <taxon>Eurotiales</taxon>
        <taxon>Aspergillaceae</taxon>
        <taxon>Penicillium</taxon>
    </lineage>
</organism>
<dbReference type="GO" id="GO:0005794">
    <property type="term" value="C:Golgi apparatus"/>
    <property type="evidence" value="ECO:0007669"/>
    <property type="project" value="TreeGrafter"/>
</dbReference>
<reference evidence="2" key="1">
    <citation type="submission" date="2021-07" db="EMBL/GenBank/DDBJ databases">
        <authorList>
            <person name="Branca A.L. A."/>
        </authorList>
    </citation>
    <scope>NUCLEOTIDE SEQUENCE</scope>
</reference>
<keyword evidence="1" id="KW-0812">Transmembrane</keyword>
<feature type="transmembrane region" description="Helical" evidence="1">
    <location>
        <begin position="168"/>
        <end position="198"/>
    </location>
</feature>
<dbReference type="InterPro" id="IPR040410">
    <property type="entry name" value="UPF0658_Golgi"/>
</dbReference>
<dbReference type="EMBL" id="CAJVOS010000008">
    <property type="protein sequence ID" value="CAG7958691.1"/>
    <property type="molecule type" value="Genomic_DNA"/>
</dbReference>
<evidence type="ECO:0000313" key="2">
    <source>
        <dbReference type="EMBL" id="CAG7958691.1"/>
    </source>
</evidence>
<feature type="transmembrane region" description="Helical" evidence="1">
    <location>
        <begin position="272"/>
        <end position="295"/>
    </location>
</feature>
<name>A0A9W4HBL4_PENOL</name>
<feature type="transmembrane region" description="Helical" evidence="1">
    <location>
        <begin position="52"/>
        <end position="70"/>
    </location>
</feature>
<dbReference type="OrthoDB" id="2448307at2759"/>
<keyword evidence="1" id="KW-0472">Membrane</keyword>
<feature type="transmembrane region" description="Helical" evidence="1">
    <location>
        <begin position="232"/>
        <end position="252"/>
    </location>
</feature>
<keyword evidence="1" id="KW-1133">Transmembrane helix</keyword>
<feature type="transmembrane region" description="Helical" evidence="1">
    <location>
        <begin position="77"/>
        <end position="95"/>
    </location>
</feature>
<feature type="transmembrane region" description="Helical" evidence="1">
    <location>
        <begin position="124"/>
        <end position="147"/>
    </location>
</feature>
<dbReference type="PANTHER" id="PTHR34391">
    <property type="entry name" value="UPF0658 GOLGI APPARATUS MEMBRANE PROTEIN C1952.10C-RELATED"/>
    <property type="match status" value="1"/>
</dbReference>
<protein>
    <submittedName>
        <fullName evidence="2">Uncharacterized protein</fullName>
    </submittedName>
</protein>